<feature type="repeat" description="TPR" evidence="1">
    <location>
        <begin position="44"/>
        <end position="77"/>
    </location>
</feature>
<dbReference type="InterPro" id="IPR019734">
    <property type="entry name" value="TPR_rpt"/>
</dbReference>
<accession>N9L5K9</accession>
<dbReference type="AlphaFoldDB" id="N9L5K9"/>
<dbReference type="Pfam" id="PF14559">
    <property type="entry name" value="TPR_19"/>
    <property type="match status" value="1"/>
</dbReference>
<dbReference type="RefSeq" id="WP_005187014.1">
    <property type="nucleotide sequence ID" value="NZ_KB850050.1"/>
</dbReference>
<dbReference type="HOGENOM" id="CLU_110116_0_0_6"/>
<proteinExistence type="predicted"/>
<dbReference type="eggNOG" id="COG0457">
    <property type="taxonomic scope" value="Bacteria"/>
</dbReference>
<comment type="caution">
    <text evidence="3">The sequence shown here is derived from an EMBL/GenBank/DDBJ whole genome shotgun (WGS) entry which is preliminary data.</text>
</comment>
<evidence type="ECO:0000313" key="4">
    <source>
        <dbReference type="Proteomes" id="UP000013261"/>
    </source>
</evidence>
<dbReference type="InterPro" id="IPR011990">
    <property type="entry name" value="TPR-like_helical_dom_sf"/>
</dbReference>
<dbReference type="SUPFAM" id="SSF48452">
    <property type="entry name" value="TPR-like"/>
    <property type="match status" value="1"/>
</dbReference>
<sequence length="218" mass="23815">MNEFLSPFDADETLKLAIHASEHGDAHSAIRYLTELLNVQPDHGAACYFLAMQYAEIGLFERAITTLQHAIKINPTFDIAQFQLGLLYLQTQQTLQAEQLFSSLSLSSHDPALAAFSLGYLALFKEQTSDAIHHFQEGIAVCSNDALNNDIKRVIAQVEHAAASAQLVAPTTNATETPQANNFNPTKAESTNAPTEQKKLTGFLGAYLDTIDDENGPH</sequence>
<dbReference type="Gene3D" id="1.25.40.10">
    <property type="entry name" value="Tetratricopeptide repeat domain"/>
    <property type="match status" value="1"/>
</dbReference>
<dbReference type="PATRIC" id="fig|1217703.3.peg.1430"/>
<reference evidence="3 4" key="1">
    <citation type="submission" date="2013-02" db="EMBL/GenBank/DDBJ databases">
        <title>The Genome Sequence of Acinetobacter sp. ANC 4105.</title>
        <authorList>
            <consortium name="The Broad Institute Genome Sequencing Platform"/>
            <consortium name="The Broad Institute Genome Sequencing Center for Infectious Disease"/>
            <person name="Cerqueira G."/>
            <person name="Feldgarden M."/>
            <person name="Courvalin P."/>
            <person name="Perichon B."/>
            <person name="Grillot-Courvalin C."/>
            <person name="Clermont D."/>
            <person name="Rocha E."/>
            <person name="Yoon E.-J."/>
            <person name="Nemec A."/>
            <person name="Walker B."/>
            <person name="Young S.K."/>
            <person name="Zeng Q."/>
            <person name="Gargeya S."/>
            <person name="Fitzgerald M."/>
            <person name="Haas B."/>
            <person name="Abouelleil A."/>
            <person name="Alvarado L."/>
            <person name="Arachchi H.M."/>
            <person name="Berlin A.M."/>
            <person name="Chapman S.B."/>
            <person name="Dewar J."/>
            <person name="Goldberg J."/>
            <person name="Griggs A."/>
            <person name="Gujja S."/>
            <person name="Hansen M."/>
            <person name="Howarth C."/>
            <person name="Imamovic A."/>
            <person name="Larimer J."/>
            <person name="McCowan C."/>
            <person name="Murphy C."/>
            <person name="Neiman D."/>
            <person name="Pearson M."/>
            <person name="Priest M."/>
            <person name="Roberts A."/>
            <person name="Saif S."/>
            <person name="Shea T."/>
            <person name="Sisk P."/>
            <person name="Sykes S."/>
            <person name="Wortman J."/>
            <person name="Nusbaum C."/>
            <person name="Birren B."/>
        </authorList>
    </citation>
    <scope>NUCLEOTIDE SEQUENCE [LARGE SCALE GENOMIC DNA]</scope>
    <source>
        <strain evidence="3 4">ANC 4105</strain>
    </source>
</reference>
<dbReference type="OrthoDB" id="6710246at2"/>
<name>N9L5K9_9GAMM</name>
<organism evidence="3 4">
    <name type="scientific">Acinetobacter dispersus</name>
    <dbReference type="NCBI Taxonomy" id="70348"/>
    <lineage>
        <taxon>Bacteria</taxon>
        <taxon>Pseudomonadati</taxon>
        <taxon>Pseudomonadota</taxon>
        <taxon>Gammaproteobacteria</taxon>
        <taxon>Moraxellales</taxon>
        <taxon>Moraxellaceae</taxon>
        <taxon>Acinetobacter</taxon>
    </lineage>
</organism>
<keyword evidence="4" id="KW-1185">Reference proteome</keyword>
<dbReference type="SMART" id="SM00028">
    <property type="entry name" value="TPR"/>
    <property type="match status" value="3"/>
</dbReference>
<feature type="region of interest" description="Disordered" evidence="2">
    <location>
        <begin position="169"/>
        <end position="195"/>
    </location>
</feature>
<gene>
    <name evidence="3" type="ORF">F904_01489</name>
</gene>
<evidence type="ECO:0000313" key="3">
    <source>
        <dbReference type="EMBL" id="ENW91552.1"/>
    </source>
</evidence>
<keyword evidence="1" id="KW-0802">TPR repeat</keyword>
<evidence type="ECO:0000256" key="1">
    <source>
        <dbReference type="PROSITE-ProRule" id="PRU00339"/>
    </source>
</evidence>
<dbReference type="PROSITE" id="PS50005">
    <property type="entry name" value="TPR"/>
    <property type="match status" value="1"/>
</dbReference>
<dbReference type="EMBL" id="APRL01000013">
    <property type="protein sequence ID" value="ENW91552.1"/>
    <property type="molecule type" value="Genomic_DNA"/>
</dbReference>
<dbReference type="Proteomes" id="UP000013261">
    <property type="component" value="Unassembled WGS sequence"/>
</dbReference>
<protein>
    <submittedName>
        <fullName evidence="3">Uncharacterized protein</fullName>
    </submittedName>
</protein>
<evidence type="ECO:0000256" key="2">
    <source>
        <dbReference type="SAM" id="MobiDB-lite"/>
    </source>
</evidence>